<dbReference type="SUPFAM" id="SSF55961">
    <property type="entry name" value="Bet v1-like"/>
    <property type="match status" value="1"/>
</dbReference>
<proteinExistence type="predicted"/>
<dbReference type="RefSeq" id="WP_169623957.1">
    <property type="nucleotide sequence ID" value="NZ_JABBNT010000001.1"/>
</dbReference>
<dbReference type="Proteomes" id="UP000539372">
    <property type="component" value="Unassembled WGS sequence"/>
</dbReference>
<reference evidence="1 2" key="1">
    <citation type="submission" date="2020-04" db="EMBL/GenBank/DDBJ databases">
        <title>Rhodospirillaceae bacterium KN72 isolated from deep sea.</title>
        <authorList>
            <person name="Zhang D.-C."/>
        </authorList>
    </citation>
    <scope>NUCLEOTIDE SEQUENCE [LARGE SCALE GENOMIC DNA]</scope>
    <source>
        <strain evidence="1 2">KN72</strain>
    </source>
</reference>
<dbReference type="PANTHER" id="PTHR39332:SF7">
    <property type="entry name" value="SRPBCC FAMILY PROTEIN"/>
    <property type="match status" value="1"/>
</dbReference>
<dbReference type="EMBL" id="JABBNT010000001">
    <property type="protein sequence ID" value="NMM43698.1"/>
    <property type="molecule type" value="Genomic_DNA"/>
</dbReference>
<dbReference type="CDD" id="cd07821">
    <property type="entry name" value="PYR_PYL_RCAR_like"/>
    <property type="match status" value="1"/>
</dbReference>
<evidence type="ECO:0000313" key="2">
    <source>
        <dbReference type="Proteomes" id="UP000539372"/>
    </source>
</evidence>
<dbReference type="InterPro" id="IPR023393">
    <property type="entry name" value="START-like_dom_sf"/>
</dbReference>
<dbReference type="Gene3D" id="3.30.530.20">
    <property type="match status" value="1"/>
</dbReference>
<name>A0A7Y0DY95_9PROT</name>
<sequence length="145" mass="15929">MTKVYVSSVIGAPADRIWDSVRDFNALPDWVPAVAESRIEGGQPADQIGCVRAFRLQDGGFLREKLLALSDYDFTVTYAILESPMGVENYVATLRLAPITDGNKTFAEWTAEFDCDPAAENDLVSTIGTNVFQAAFDNLKRRFGG</sequence>
<dbReference type="Pfam" id="PF10604">
    <property type="entry name" value="Polyketide_cyc2"/>
    <property type="match status" value="1"/>
</dbReference>
<comment type="caution">
    <text evidence="1">The sequence shown here is derived from an EMBL/GenBank/DDBJ whole genome shotgun (WGS) entry which is preliminary data.</text>
</comment>
<dbReference type="AlphaFoldDB" id="A0A7Y0DY95"/>
<dbReference type="PANTHER" id="PTHR39332">
    <property type="entry name" value="BLL4707 PROTEIN"/>
    <property type="match status" value="1"/>
</dbReference>
<dbReference type="InterPro" id="IPR019587">
    <property type="entry name" value="Polyketide_cyclase/dehydratase"/>
</dbReference>
<keyword evidence="2" id="KW-1185">Reference proteome</keyword>
<evidence type="ECO:0000313" key="1">
    <source>
        <dbReference type="EMBL" id="NMM43698.1"/>
    </source>
</evidence>
<gene>
    <name evidence="1" type="ORF">HH303_04360</name>
</gene>
<accession>A0A7Y0DY95</accession>
<protein>
    <submittedName>
        <fullName evidence="1">SRPBCC family protein</fullName>
    </submittedName>
</protein>
<organism evidence="1 2">
    <name type="scientific">Pacificispira spongiicola</name>
    <dbReference type="NCBI Taxonomy" id="2729598"/>
    <lineage>
        <taxon>Bacteria</taxon>
        <taxon>Pseudomonadati</taxon>
        <taxon>Pseudomonadota</taxon>
        <taxon>Alphaproteobacteria</taxon>
        <taxon>Rhodospirillales</taxon>
        <taxon>Rhodospirillaceae</taxon>
        <taxon>Pacificispira</taxon>
    </lineage>
</organism>